<evidence type="ECO:0008006" key="3">
    <source>
        <dbReference type="Google" id="ProtNLM"/>
    </source>
</evidence>
<dbReference type="STRING" id="337701.SAMN05444398_106109"/>
<protein>
    <recommendedName>
        <fullName evidence="3">Translocase</fullName>
    </recommendedName>
</protein>
<dbReference type="AlphaFoldDB" id="A0A1M7DYS1"/>
<gene>
    <name evidence="1" type="ORF">SAMN05444398_106109</name>
</gene>
<dbReference type="EMBL" id="FRBR01000006">
    <property type="protein sequence ID" value="SHL84587.1"/>
    <property type="molecule type" value="Genomic_DNA"/>
</dbReference>
<sequence>MINPRRILTAGGTFACALGVGFIMQNAASSEPVATEVSMGGMIAAAPVQAVKDNFTQVSGGSGPIPEQEFRGKLTGITLTSASIPTPPKMGPQPKRLPANPVNGAQIAKAALTDQTILDLPPEEPAPAFSCDITMNAKALVAAMAEVTVNAPCLVNERFTLHHSGMMFTEVTDSKGNSRMIVPGLSPNAVFMASFPNGEAAMASVSLDALEFYERAVIQWQGDSGLQLHALEYGAGYDDPGHVWADAAGDFEQMARGNRGVLTRLGAKDVPNARLAEVYTFPSGAAQKPGDIHLSVEAEITSANCGRDITAQSLEVRNGGTLRARDLELAMPACDATGDFLVLKNMLNDLKIARK</sequence>
<evidence type="ECO:0000313" key="1">
    <source>
        <dbReference type="EMBL" id="SHL84587.1"/>
    </source>
</evidence>
<keyword evidence="2" id="KW-1185">Reference proteome</keyword>
<evidence type="ECO:0000313" key="2">
    <source>
        <dbReference type="Proteomes" id="UP000183974"/>
    </source>
</evidence>
<dbReference type="OrthoDB" id="7956241at2"/>
<accession>A0A1M7DYS1</accession>
<organism evidence="1 2">
    <name type="scientific">Roseovarius pacificus</name>
    <dbReference type="NCBI Taxonomy" id="337701"/>
    <lineage>
        <taxon>Bacteria</taxon>
        <taxon>Pseudomonadati</taxon>
        <taxon>Pseudomonadota</taxon>
        <taxon>Alphaproteobacteria</taxon>
        <taxon>Rhodobacterales</taxon>
        <taxon>Roseobacteraceae</taxon>
        <taxon>Roseovarius</taxon>
    </lineage>
</organism>
<reference evidence="1 2" key="1">
    <citation type="submission" date="2016-11" db="EMBL/GenBank/DDBJ databases">
        <authorList>
            <person name="Jaros S."/>
            <person name="Januszkiewicz K."/>
            <person name="Wedrychowicz H."/>
        </authorList>
    </citation>
    <scope>NUCLEOTIDE SEQUENCE [LARGE SCALE GENOMIC DNA]</scope>
    <source>
        <strain evidence="1 2">DSM 29589</strain>
    </source>
</reference>
<dbReference type="Proteomes" id="UP000183974">
    <property type="component" value="Unassembled WGS sequence"/>
</dbReference>
<name>A0A1M7DYS1_9RHOB</name>
<proteinExistence type="predicted"/>